<keyword evidence="7" id="KW-0805">Transcription regulation</keyword>
<gene>
    <name evidence="13" type="ORF">GCM10007425_23020</name>
</gene>
<dbReference type="EMBL" id="BMJT01000007">
    <property type="protein sequence ID" value="GGG27815.1"/>
    <property type="molecule type" value="Genomic_DNA"/>
</dbReference>
<keyword evidence="4" id="KW-0812">Transmembrane</keyword>
<dbReference type="Gene3D" id="3.40.630.190">
    <property type="entry name" value="LCP protein"/>
    <property type="match status" value="1"/>
</dbReference>
<comment type="caution">
    <text evidence="13">The sequence shown here is derived from an EMBL/GenBank/DDBJ whole genome shotgun (WGS) entry which is preliminary data.</text>
</comment>
<dbReference type="GO" id="GO:0005886">
    <property type="term" value="C:plasma membrane"/>
    <property type="evidence" value="ECO:0007669"/>
    <property type="project" value="UniProtKB-SubCell"/>
</dbReference>
<evidence type="ECO:0000256" key="9">
    <source>
        <dbReference type="ARBA" id="ARBA00023163"/>
    </source>
</evidence>
<dbReference type="PANTHER" id="PTHR33392">
    <property type="entry name" value="POLYISOPRENYL-TEICHOIC ACID--PEPTIDOGLYCAN TEICHOIC ACID TRANSFERASE TAGU"/>
    <property type="match status" value="1"/>
</dbReference>
<evidence type="ECO:0000259" key="12">
    <source>
        <dbReference type="Pfam" id="PF03816"/>
    </source>
</evidence>
<dbReference type="PANTHER" id="PTHR33392:SF8">
    <property type="entry name" value="REGULATORY PROTEIN MSRR"/>
    <property type="match status" value="1"/>
</dbReference>
<dbReference type="InterPro" id="IPR050922">
    <property type="entry name" value="LytR/CpsA/Psr_CW_biosynth"/>
</dbReference>
<evidence type="ECO:0000256" key="7">
    <source>
        <dbReference type="ARBA" id="ARBA00023015"/>
    </source>
</evidence>
<evidence type="ECO:0000256" key="8">
    <source>
        <dbReference type="ARBA" id="ARBA00023136"/>
    </source>
</evidence>
<evidence type="ECO:0000256" key="4">
    <source>
        <dbReference type="ARBA" id="ARBA00022692"/>
    </source>
</evidence>
<evidence type="ECO:0000313" key="13">
    <source>
        <dbReference type="EMBL" id="GGG27815.1"/>
    </source>
</evidence>
<dbReference type="Proteomes" id="UP000616608">
    <property type="component" value="Unassembled WGS sequence"/>
</dbReference>
<evidence type="ECO:0000313" key="14">
    <source>
        <dbReference type="Proteomes" id="UP000616608"/>
    </source>
</evidence>
<reference evidence="13" key="1">
    <citation type="journal article" date="2014" name="Int. J. Syst. Evol. Microbiol.">
        <title>Complete genome sequence of Corynebacterium casei LMG S-19264T (=DSM 44701T), isolated from a smear-ripened cheese.</title>
        <authorList>
            <consortium name="US DOE Joint Genome Institute (JGI-PGF)"/>
            <person name="Walter F."/>
            <person name="Albersmeier A."/>
            <person name="Kalinowski J."/>
            <person name="Ruckert C."/>
        </authorList>
    </citation>
    <scope>NUCLEOTIDE SEQUENCE</scope>
    <source>
        <strain evidence="13">CGMCC 1.15760</strain>
    </source>
</reference>
<evidence type="ECO:0000256" key="6">
    <source>
        <dbReference type="ARBA" id="ARBA00022989"/>
    </source>
</evidence>
<keyword evidence="8" id="KW-0472">Membrane</keyword>
<dbReference type="Pfam" id="PF03816">
    <property type="entry name" value="LytR_cpsA_psr"/>
    <property type="match status" value="1"/>
</dbReference>
<name>A0A917LIR3_9BACI</name>
<comment type="function">
    <text evidence="10">Involved in SarA attenuation. Affects resistance to oxacillin and teicoplanin, as well as the synthesis of virulence factors.</text>
</comment>
<keyword evidence="6" id="KW-1133">Transmembrane helix</keyword>
<dbReference type="RefSeq" id="WP_229704227.1">
    <property type="nucleotide sequence ID" value="NZ_BMJT01000007.1"/>
</dbReference>
<comment type="similarity">
    <text evidence="2">Belongs to the LytR/CpsA/Psr (LCP) family.</text>
</comment>
<keyword evidence="3" id="KW-1003">Cell membrane</keyword>
<protein>
    <recommendedName>
        <fullName evidence="11">Regulatory protein MsrR</fullName>
    </recommendedName>
</protein>
<evidence type="ECO:0000256" key="2">
    <source>
        <dbReference type="ARBA" id="ARBA00006068"/>
    </source>
</evidence>
<evidence type="ECO:0000256" key="1">
    <source>
        <dbReference type="ARBA" id="ARBA00004401"/>
    </source>
</evidence>
<keyword evidence="14" id="KW-1185">Reference proteome</keyword>
<sequence length="306" mass="34121">MKKFVFGFISLLMIGATIGVFYFKNEYQKAYNAQLAHIDPINEEDIEFKGAKPVKGIVNVLLLGSDARPGDTGNSDTLMIGQYNNDQKKLKLVSVMRDTYVDIPGHGMSKINAAYSLGGPDLVRQTLKKNFGINLHYYAIVDFKSFSSVFDILAPDGIEVDIPYEMSYGIGMTLPAGKQILHGNDALGYARFRHDINSDFGRVQRQQEIISKVKDEALSTHTITNLPTILGTLDAYVATNLDMKTMLGIGTSLITQDFGEIETLRIPLEESYEDEYNEYGQQILAVDLAENRRALIQFLSNKPSIK</sequence>
<evidence type="ECO:0000256" key="3">
    <source>
        <dbReference type="ARBA" id="ARBA00022475"/>
    </source>
</evidence>
<dbReference type="NCBIfam" id="TIGR00350">
    <property type="entry name" value="lytR_cpsA_psr"/>
    <property type="match status" value="1"/>
</dbReference>
<feature type="domain" description="Cell envelope-related transcriptional attenuator" evidence="12">
    <location>
        <begin position="74"/>
        <end position="217"/>
    </location>
</feature>
<keyword evidence="5" id="KW-0735">Signal-anchor</keyword>
<reference evidence="13" key="2">
    <citation type="submission" date="2020-09" db="EMBL/GenBank/DDBJ databases">
        <authorList>
            <person name="Sun Q."/>
            <person name="Zhou Y."/>
        </authorList>
    </citation>
    <scope>NUCLEOTIDE SEQUENCE</scope>
    <source>
        <strain evidence="13">CGMCC 1.15760</strain>
    </source>
</reference>
<proteinExistence type="inferred from homology"/>
<dbReference type="GO" id="GO:0071555">
    <property type="term" value="P:cell wall organization"/>
    <property type="evidence" value="ECO:0007669"/>
    <property type="project" value="UniProtKB-KW"/>
</dbReference>
<accession>A0A917LIR3</accession>
<organism evidence="13 14">
    <name type="scientific">Lysinibacillus alkalisoli</name>
    <dbReference type="NCBI Taxonomy" id="1911548"/>
    <lineage>
        <taxon>Bacteria</taxon>
        <taxon>Bacillati</taxon>
        <taxon>Bacillota</taxon>
        <taxon>Bacilli</taxon>
        <taxon>Bacillales</taxon>
        <taxon>Bacillaceae</taxon>
        <taxon>Lysinibacillus</taxon>
    </lineage>
</organism>
<evidence type="ECO:0000256" key="10">
    <source>
        <dbReference type="ARBA" id="ARBA00037178"/>
    </source>
</evidence>
<evidence type="ECO:0000256" key="11">
    <source>
        <dbReference type="ARBA" id="ARBA00040752"/>
    </source>
</evidence>
<dbReference type="AlphaFoldDB" id="A0A917LIR3"/>
<dbReference type="InterPro" id="IPR004474">
    <property type="entry name" value="LytR_CpsA_psr"/>
</dbReference>
<evidence type="ECO:0000256" key="5">
    <source>
        <dbReference type="ARBA" id="ARBA00022968"/>
    </source>
</evidence>
<comment type="subcellular location">
    <subcellularLocation>
        <location evidence="1">Cell membrane</location>
        <topology evidence="1">Single-pass type II membrane protein</topology>
    </subcellularLocation>
</comment>
<keyword evidence="9" id="KW-0804">Transcription</keyword>